<comment type="similarity">
    <text evidence="2 4">Belongs to the class-III pyridoxal-phosphate-dependent aminotransferase family.</text>
</comment>
<comment type="caution">
    <text evidence="5">The sequence shown here is derived from an EMBL/GenBank/DDBJ whole genome shotgun (WGS) entry which is preliminary data.</text>
</comment>
<reference evidence="6" key="1">
    <citation type="submission" date="2018-09" db="EMBL/GenBank/DDBJ databases">
        <authorList>
            <person name="Tuo L."/>
        </authorList>
    </citation>
    <scope>NUCLEOTIDE SEQUENCE [LARGE SCALE GENOMIC DNA]</scope>
    <source>
        <strain evidence="6">M2BS4Y-1</strain>
    </source>
</reference>
<dbReference type="CDD" id="cd00610">
    <property type="entry name" value="OAT_like"/>
    <property type="match status" value="1"/>
</dbReference>
<evidence type="ECO:0000313" key="6">
    <source>
        <dbReference type="Proteomes" id="UP000265750"/>
    </source>
</evidence>
<protein>
    <submittedName>
        <fullName evidence="5">Aspartate aminotransferase family protein</fullName>
    </submittedName>
</protein>
<dbReference type="RefSeq" id="WP_119538803.1">
    <property type="nucleotide sequence ID" value="NZ_QYRN01000002.1"/>
</dbReference>
<keyword evidence="3 4" id="KW-0663">Pyridoxal phosphate</keyword>
<evidence type="ECO:0000256" key="1">
    <source>
        <dbReference type="ARBA" id="ARBA00001933"/>
    </source>
</evidence>
<dbReference type="Pfam" id="PF00202">
    <property type="entry name" value="Aminotran_3"/>
    <property type="match status" value="1"/>
</dbReference>
<dbReference type="GO" id="GO:0008483">
    <property type="term" value="F:transaminase activity"/>
    <property type="evidence" value="ECO:0007669"/>
    <property type="project" value="UniProtKB-KW"/>
</dbReference>
<sequence length="444" mass="46683">MSAIPDRSMANAFLPGRGHLSPENEALVARRARVLGPAYRLMYETPLHLVRGEGVWLYDETGRAFLDAYNNVASLGHCHPRVVEAIRAQAGVLATNTRYLHTTILDCAERLVARFPAPLSQVMFACTGSEANDLALRIAKAHTGGTGVVVTEHAYHGITEAVAAFSPSLGAAVPLGPHVRTVPAPDRTRAAPGEVGAAFRADVEAAIADLRRHGIAPAALVVDTMFTSDGILPGPAGFLRGAAEAIRAAGGLFVADEVQPGFGRTGEAMWGFQRHGVVPDMVTLGKPMGNGQPISAVVMRPDVVERFGREARYFNTFGGNAVSCAAALAVLEAIEAEALQANALRTGRHLLERVAAVCAPHEAVGEVRGAGLFVAVEFVADRADGAPDAARAARVVNAMRERGVLISISGRHHNSLKIRPPLVFSRADAELLAGVLAEALQATA</sequence>
<dbReference type="OrthoDB" id="7911808at2"/>
<evidence type="ECO:0000256" key="3">
    <source>
        <dbReference type="ARBA" id="ARBA00022898"/>
    </source>
</evidence>
<dbReference type="InterPro" id="IPR015424">
    <property type="entry name" value="PyrdxlP-dep_Trfase"/>
</dbReference>
<dbReference type="SUPFAM" id="SSF53383">
    <property type="entry name" value="PLP-dependent transferases"/>
    <property type="match status" value="1"/>
</dbReference>
<keyword evidence="5" id="KW-0032">Aminotransferase</keyword>
<dbReference type="Gene3D" id="3.40.640.10">
    <property type="entry name" value="Type I PLP-dependent aspartate aminotransferase-like (Major domain)"/>
    <property type="match status" value="1"/>
</dbReference>
<keyword evidence="5" id="KW-0808">Transferase</keyword>
<comment type="cofactor">
    <cofactor evidence="1">
        <name>pyridoxal 5'-phosphate</name>
        <dbReference type="ChEBI" id="CHEBI:597326"/>
    </cofactor>
</comment>
<accession>A0A3A1WMD8</accession>
<dbReference type="InterPro" id="IPR015422">
    <property type="entry name" value="PyrdxlP-dep_Trfase_small"/>
</dbReference>
<dbReference type="InterPro" id="IPR015421">
    <property type="entry name" value="PyrdxlP-dep_Trfase_major"/>
</dbReference>
<dbReference type="InterPro" id="IPR005814">
    <property type="entry name" value="Aminotrans_3"/>
</dbReference>
<dbReference type="GO" id="GO:0030170">
    <property type="term" value="F:pyridoxal phosphate binding"/>
    <property type="evidence" value="ECO:0007669"/>
    <property type="project" value="InterPro"/>
</dbReference>
<organism evidence="5 6">
    <name type="scientific">Aureimonas flava</name>
    <dbReference type="NCBI Taxonomy" id="2320271"/>
    <lineage>
        <taxon>Bacteria</taxon>
        <taxon>Pseudomonadati</taxon>
        <taxon>Pseudomonadota</taxon>
        <taxon>Alphaproteobacteria</taxon>
        <taxon>Hyphomicrobiales</taxon>
        <taxon>Aurantimonadaceae</taxon>
        <taxon>Aureimonas</taxon>
    </lineage>
</organism>
<dbReference type="Gene3D" id="3.90.1150.10">
    <property type="entry name" value="Aspartate Aminotransferase, domain 1"/>
    <property type="match status" value="1"/>
</dbReference>
<name>A0A3A1WMD8_9HYPH</name>
<dbReference type="Proteomes" id="UP000265750">
    <property type="component" value="Unassembled WGS sequence"/>
</dbReference>
<dbReference type="AlphaFoldDB" id="A0A3A1WMD8"/>
<dbReference type="PIRSF" id="PIRSF000521">
    <property type="entry name" value="Transaminase_4ab_Lys_Orn"/>
    <property type="match status" value="1"/>
</dbReference>
<dbReference type="PANTHER" id="PTHR45688">
    <property type="match status" value="1"/>
</dbReference>
<dbReference type="PROSITE" id="PS00600">
    <property type="entry name" value="AA_TRANSFER_CLASS_3"/>
    <property type="match status" value="1"/>
</dbReference>
<dbReference type="InterPro" id="IPR049704">
    <property type="entry name" value="Aminotrans_3_PPA_site"/>
</dbReference>
<proteinExistence type="inferred from homology"/>
<evidence type="ECO:0000256" key="4">
    <source>
        <dbReference type="RuleBase" id="RU003560"/>
    </source>
</evidence>
<gene>
    <name evidence="5" type="ORF">D3218_05065</name>
</gene>
<keyword evidence="6" id="KW-1185">Reference proteome</keyword>
<evidence type="ECO:0000313" key="5">
    <source>
        <dbReference type="EMBL" id="RIY02726.1"/>
    </source>
</evidence>
<evidence type="ECO:0000256" key="2">
    <source>
        <dbReference type="ARBA" id="ARBA00008954"/>
    </source>
</evidence>
<dbReference type="EMBL" id="QYRN01000002">
    <property type="protein sequence ID" value="RIY02726.1"/>
    <property type="molecule type" value="Genomic_DNA"/>
</dbReference>
<dbReference type="PANTHER" id="PTHR45688:SF13">
    <property type="entry name" value="ALANINE--GLYOXYLATE AMINOTRANSFERASE 2-LIKE"/>
    <property type="match status" value="1"/>
</dbReference>